<dbReference type="PROSITE" id="PS50112">
    <property type="entry name" value="PAS"/>
    <property type="match status" value="2"/>
</dbReference>
<organism evidence="5 6">
    <name type="scientific">Aminivibrio pyruvatiphilus</name>
    <dbReference type="NCBI Taxonomy" id="1005740"/>
    <lineage>
        <taxon>Bacteria</taxon>
        <taxon>Thermotogati</taxon>
        <taxon>Synergistota</taxon>
        <taxon>Synergistia</taxon>
        <taxon>Synergistales</taxon>
        <taxon>Aminobacteriaceae</taxon>
        <taxon>Aminivibrio</taxon>
    </lineage>
</organism>
<dbReference type="PANTHER" id="PTHR44757">
    <property type="entry name" value="DIGUANYLATE CYCLASE DGCP"/>
    <property type="match status" value="1"/>
</dbReference>
<dbReference type="PROSITE" id="PS50113">
    <property type="entry name" value="PAC"/>
    <property type="match status" value="3"/>
</dbReference>
<evidence type="ECO:0000313" key="5">
    <source>
        <dbReference type="EMBL" id="TDY61684.1"/>
    </source>
</evidence>
<dbReference type="InterPro" id="IPR000160">
    <property type="entry name" value="GGDEF_dom"/>
</dbReference>
<dbReference type="InterPro" id="IPR013655">
    <property type="entry name" value="PAS_fold_3"/>
</dbReference>
<dbReference type="PANTHER" id="PTHR44757:SF2">
    <property type="entry name" value="BIOFILM ARCHITECTURE MAINTENANCE PROTEIN MBAA"/>
    <property type="match status" value="1"/>
</dbReference>
<keyword evidence="6" id="KW-1185">Reference proteome</keyword>
<name>A0A4R8M8X5_9BACT</name>
<dbReference type="CDD" id="cd01949">
    <property type="entry name" value="GGDEF"/>
    <property type="match status" value="1"/>
</dbReference>
<dbReference type="InterPro" id="IPR001610">
    <property type="entry name" value="PAC"/>
</dbReference>
<dbReference type="InterPro" id="IPR052155">
    <property type="entry name" value="Biofilm_reg_signaling"/>
</dbReference>
<feature type="domain" description="PAC" evidence="3">
    <location>
        <begin position="384"/>
        <end position="437"/>
    </location>
</feature>
<evidence type="ECO:0000259" key="4">
    <source>
        <dbReference type="PROSITE" id="PS50887"/>
    </source>
</evidence>
<feature type="region of interest" description="Disordered" evidence="1">
    <location>
        <begin position="1"/>
        <end position="29"/>
    </location>
</feature>
<dbReference type="Gene3D" id="3.30.70.270">
    <property type="match status" value="1"/>
</dbReference>
<evidence type="ECO:0000256" key="1">
    <source>
        <dbReference type="SAM" id="MobiDB-lite"/>
    </source>
</evidence>
<dbReference type="Proteomes" id="UP000295066">
    <property type="component" value="Unassembled WGS sequence"/>
</dbReference>
<dbReference type="NCBIfam" id="TIGR00254">
    <property type="entry name" value="GGDEF"/>
    <property type="match status" value="1"/>
</dbReference>
<accession>A0A4R8M8X5</accession>
<dbReference type="Pfam" id="PF00990">
    <property type="entry name" value="GGDEF"/>
    <property type="match status" value="1"/>
</dbReference>
<dbReference type="CDD" id="cd00130">
    <property type="entry name" value="PAS"/>
    <property type="match status" value="2"/>
</dbReference>
<comment type="caution">
    <text evidence="5">The sequence shown here is derived from an EMBL/GenBank/DDBJ whole genome shotgun (WGS) entry which is preliminary data.</text>
</comment>
<dbReference type="SUPFAM" id="SSF55785">
    <property type="entry name" value="PYP-like sensor domain (PAS domain)"/>
    <property type="match status" value="3"/>
</dbReference>
<dbReference type="InterPro" id="IPR013656">
    <property type="entry name" value="PAS_4"/>
</dbReference>
<feature type="domain" description="PAS" evidence="2">
    <location>
        <begin position="181"/>
        <end position="251"/>
    </location>
</feature>
<dbReference type="InterPro" id="IPR043128">
    <property type="entry name" value="Rev_trsase/Diguanyl_cyclase"/>
</dbReference>
<dbReference type="InterPro" id="IPR000014">
    <property type="entry name" value="PAS"/>
</dbReference>
<dbReference type="InterPro" id="IPR000700">
    <property type="entry name" value="PAS-assoc_C"/>
</dbReference>
<evidence type="ECO:0000259" key="3">
    <source>
        <dbReference type="PROSITE" id="PS50113"/>
    </source>
</evidence>
<dbReference type="InterPro" id="IPR035965">
    <property type="entry name" value="PAS-like_dom_sf"/>
</dbReference>
<dbReference type="Gene3D" id="3.30.450.20">
    <property type="entry name" value="PAS domain"/>
    <property type="match status" value="3"/>
</dbReference>
<dbReference type="SMART" id="SM00091">
    <property type="entry name" value="PAS"/>
    <property type="match status" value="2"/>
</dbReference>
<dbReference type="FunFam" id="3.30.70.270:FF:000001">
    <property type="entry name" value="Diguanylate cyclase domain protein"/>
    <property type="match status" value="1"/>
</dbReference>
<dbReference type="EMBL" id="SORI01000005">
    <property type="protein sequence ID" value="TDY61684.1"/>
    <property type="molecule type" value="Genomic_DNA"/>
</dbReference>
<reference evidence="5 6" key="1">
    <citation type="submission" date="2019-03" db="EMBL/GenBank/DDBJ databases">
        <title>Genomic Encyclopedia of Type Strains, Phase IV (KMG-IV): sequencing the most valuable type-strain genomes for metagenomic binning, comparative biology and taxonomic classification.</title>
        <authorList>
            <person name="Goeker M."/>
        </authorList>
    </citation>
    <scope>NUCLEOTIDE SEQUENCE [LARGE SCALE GENOMIC DNA]</scope>
    <source>
        <strain evidence="5 6">DSM 25964</strain>
    </source>
</reference>
<dbReference type="Pfam" id="PF08447">
    <property type="entry name" value="PAS_3"/>
    <property type="match status" value="1"/>
</dbReference>
<sequence length="609" mass="68376">MAKMPQEKHPPTEGSPPNGTGAFAPGNGVQDGDEAFCPAALRGISQRIMKDRWIESLSANLHGLLFQVRRAPSGKDLIACIGGTLASYFGFSPDNAPVDRDAFFRNVSPGDLPGVVRSFDEAMEKKSTWRCEFRLELPERRRFFVEGTASPTEEPEGSLLWHGFLADVTERKDLEERLKDQLELQEQIFATIPVPLVLKDHSSRFLQVNEAFADFVNKPREDILGKGPHEVFGPELAELVFREDREILRTGETKMDLERRVTDGHGRLMWLKSYKGPIRNSRGEIVGIVGGNMDISAVKDAEEALRESEARWKFALEGSGAGVWDLDVRTGDIFFSKQWKALLGYEDHEVRNSLEEWKRLIHPDDAEGTFRQIELTHEKNLDVCTAEFRMKRKNGEWAWILGMGKVVERDGDGKPLRVIGTHTDITERKNAEKIIFHQATHDALTDLANRSLFNDRLEMAMAEARRCGKKIGVTFLDLDNFKKVNDALGHSAGDMLLVSAAERMRRTLRDTDTLARIGGDEFAFLFPLVEDRAEVEAVAARILETLSAPFIIEGREFTISGSMGICLFPEDGGDAQTLMKRADMAMYEAKRAGKNTWRHWAGLPCSVNG</sequence>
<gene>
    <name evidence="5" type="ORF">C8D99_10597</name>
</gene>
<dbReference type="NCBIfam" id="TIGR00229">
    <property type="entry name" value="sensory_box"/>
    <property type="match status" value="2"/>
</dbReference>
<dbReference type="OrthoDB" id="9805474at2"/>
<proteinExistence type="predicted"/>
<feature type="domain" description="GGDEF" evidence="4">
    <location>
        <begin position="469"/>
        <end position="602"/>
    </location>
</feature>
<dbReference type="SUPFAM" id="SSF55073">
    <property type="entry name" value="Nucleotide cyclase"/>
    <property type="match status" value="1"/>
</dbReference>
<dbReference type="PROSITE" id="PS50887">
    <property type="entry name" value="GGDEF"/>
    <property type="match status" value="1"/>
</dbReference>
<evidence type="ECO:0000259" key="2">
    <source>
        <dbReference type="PROSITE" id="PS50112"/>
    </source>
</evidence>
<dbReference type="SMART" id="SM00086">
    <property type="entry name" value="PAC"/>
    <property type="match status" value="3"/>
</dbReference>
<dbReference type="SMART" id="SM00267">
    <property type="entry name" value="GGDEF"/>
    <property type="match status" value="1"/>
</dbReference>
<dbReference type="InterPro" id="IPR029787">
    <property type="entry name" value="Nucleotide_cyclase"/>
</dbReference>
<dbReference type="AlphaFoldDB" id="A0A4R8M8X5"/>
<feature type="domain" description="PAS" evidence="2">
    <location>
        <begin position="308"/>
        <end position="380"/>
    </location>
</feature>
<feature type="compositionally biased region" description="Basic and acidic residues" evidence="1">
    <location>
        <begin position="1"/>
        <end position="11"/>
    </location>
</feature>
<protein>
    <submittedName>
        <fullName evidence="5">PAS domain S-box-containing protein/diguanylate cyclase (GGDEF)-like protein</fullName>
    </submittedName>
</protein>
<feature type="domain" description="PAC" evidence="3">
    <location>
        <begin position="255"/>
        <end position="307"/>
    </location>
</feature>
<dbReference type="RefSeq" id="WP_133957131.1">
    <property type="nucleotide sequence ID" value="NZ_SORI01000005.1"/>
</dbReference>
<feature type="domain" description="PAC" evidence="3">
    <location>
        <begin position="129"/>
        <end position="180"/>
    </location>
</feature>
<evidence type="ECO:0000313" key="6">
    <source>
        <dbReference type="Proteomes" id="UP000295066"/>
    </source>
</evidence>
<dbReference type="Pfam" id="PF08448">
    <property type="entry name" value="PAS_4"/>
    <property type="match status" value="1"/>
</dbReference>